<evidence type="ECO:0000256" key="9">
    <source>
        <dbReference type="HAMAP-Rule" id="MF_00350"/>
    </source>
</evidence>
<comment type="caution">
    <text evidence="12">The sequence shown here is derived from an EMBL/GenBank/DDBJ whole genome shotgun (WGS) entry which is preliminary data.</text>
</comment>
<dbReference type="RefSeq" id="WP_006666717.1">
    <property type="nucleotide sequence ID" value="NZ_AOIP01000034.1"/>
</dbReference>
<keyword evidence="7 9" id="KW-0233">DNA recombination</keyword>
<evidence type="ECO:0000256" key="3">
    <source>
        <dbReference type="ARBA" id="ARBA00022741"/>
    </source>
</evidence>
<dbReference type="EMBL" id="AOIP01000034">
    <property type="protein sequence ID" value="ELZ03050.1"/>
    <property type="molecule type" value="Genomic_DNA"/>
</dbReference>
<comment type="function">
    <text evidence="8 9">Involved in DNA repair and in homologous recombination. May regulate the cleavage reactions of the branch-structured DNA. Has a very weak ATPase activity that is not stimulated by DNA. Binds DNA but does not promote DNA strands exchange.</text>
</comment>
<dbReference type="PROSITE" id="PS50162">
    <property type="entry name" value="RECA_2"/>
    <property type="match status" value="1"/>
</dbReference>
<evidence type="ECO:0000256" key="1">
    <source>
        <dbReference type="ARBA" id="ARBA00006876"/>
    </source>
</evidence>
<dbReference type="PIRSF" id="PIRSF003336">
    <property type="entry name" value="RadB"/>
    <property type="match status" value="1"/>
</dbReference>
<dbReference type="AlphaFoldDB" id="M0AX34"/>
<organism evidence="12 13">
    <name type="scientific">Natrialba aegyptia DSM 13077</name>
    <dbReference type="NCBI Taxonomy" id="1227491"/>
    <lineage>
        <taxon>Archaea</taxon>
        <taxon>Methanobacteriati</taxon>
        <taxon>Methanobacteriota</taxon>
        <taxon>Stenosarchaea group</taxon>
        <taxon>Halobacteria</taxon>
        <taxon>Halobacteriales</taxon>
        <taxon>Natrialbaceae</taxon>
        <taxon>Natrialba</taxon>
    </lineage>
</organism>
<dbReference type="SUPFAM" id="SSF52540">
    <property type="entry name" value="P-loop containing nucleoside triphosphate hydrolases"/>
    <property type="match status" value="1"/>
</dbReference>
<dbReference type="SMART" id="SM00382">
    <property type="entry name" value="AAA"/>
    <property type="match status" value="1"/>
</dbReference>
<dbReference type="InterPro" id="IPR013632">
    <property type="entry name" value="Rad51_C"/>
</dbReference>
<evidence type="ECO:0000256" key="7">
    <source>
        <dbReference type="ARBA" id="ARBA00023172"/>
    </source>
</evidence>
<protein>
    <recommendedName>
        <fullName evidence="2 9">DNA repair and recombination protein RadB</fullName>
    </recommendedName>
</protein>
<evidence type="ECO:0000259" key="11">
    <source>
        <dbReference type="PROSITE" id="PS50162"/>
    </source>
</evidence>
<feature type="domain" description="RecA family profile 1" evidence="11">
    <location>
        <begin position="2"/>
        <end position="210"/>
    </location>
</feature>
<dbReference type="NCBIfam" id="NF006861">
    <property type="entry name" value="PRK09361.1-1"/>
    <property type="match status" value="1"/>
</dbReference>
<feature type="region of interest" description="Disordered" evidence="10">
    <location>
        <begin position="253"/>
        <end position="279"/>
    </location>
</feature>
<evidence type="ECO:0000256" key="6">
    <source>
        <dbReference type="ARBA" id="ARBA00023125"/>
    </source>
</evidence>
<evidence type="ECO:0000256" key="4">
    <source>
        <dbReference type="ARBA" id="ARBA00022763"/>
    </source>
</evidence>
<evidence type="ECO:0000256" key="10">
    <source>
        <dbReference type="SAM" id="MobiDB-lite"/>
    </source>
</evidence>
<dbReference type="PANTHER" id="PTHR22942">
    <property type="entry name" value="RECA/RAD51/RADA DNA STRAND-PAIRING FAMILY MEMBER"/>
    <property type="match status" value="1"/>
</dbReference>
<feature type="compositionally biased region" description="Basic and acidic residues" evidence="10">
    <location>
        <begin position="107"/>
        <end position="125"/>
    </location>
</feature>
<dbReference type="Pfam" id="PF08423">
    <property type="entry name" value="Rad51"/>
    <property type="match status" value="2"/>
</dbReference>
<keyword evidence="3 9" id="KW-0547">Nucleotide-binding</keyword>
<dbReference type="OrthoDB" id="17644at2157"/>
<name>M0AX34_9EURY</name>
<dbReference type="Proteomes" id="UP000011591">
    <property type="component" value="Unassembled WGS sequence"/>
</dbReference>
<evidence type="ECO:0000256" key="5">
    <source>
        <dbReference type="ARBA" id="ARBA00022840"/>
    </source>
</evidence>
<evidence type="ECO:0000313" key="13">
    <source>
        <dbReference type="Proteomes" id="UP000011591"/>
    </source>
</evidence>
<keyword evidence="13" id="KW-1185">Reference proteome</keyword>
<comment type="similarity">
    <text evidence="1 9">Belongs to the eukaryotic RecA-like protein family. RadB subfamily.</text>
</comment>
<dbReference type="Gene3D" id="3.40.50.300">
    <property type="entry name" value="P-loop containing nucleotide triphosphate hydrolases"/>
    <property type="match status" value="1"/>
</dbReference>
<dbReference type="GO" id="GO:0005524">
    <property type="term" value="F:ATP binding"/>
    <property type="evidence" value="ECO:0007669"/>
    <property type="project" value="UniProtKB-UniRule"/>
</dbReference>
<gene>
    <name evidence="9 12" type="primary">radB</name>
    <name evidence="12" type="ORF">C480_16569</name>
</gene>
<proteinExistence type="inferred from homology"/>
<dbReference type="PATRIC" id="fig|1227491.4.peg.3398"/>
<dbReference type="InterPro" id="IPR027417">
    <property type="entry name" value="P-loop_NTPase"/>
</dbReference>
<dbReference type="GO" id="GO:0003684">
    <property type="term" value="F:damaged DNA binding"/>
    <property type="evidence" value="ECO:0007669"/>
    <property type="project" value="UniProtKB-UniRule"/>
</dbReference>
<dbReference type="InterPro" id="IPR003593">
    <property type="entry name" value="AAA+_ATPase"/>
</dbReference>
<reference evidence="12 13" key="1">
    <citation type="journal article" date="2014" name="PLoS Genet.">
        <title>Phylogenetically driven sequencing of extremely halophilic archaea reveals strategies for static and dynamic osmo-response.</title>
        <authorList>
            <person name="Becker E.A."/>
            <person name="Seitzer P.M."/>
            <person name="Tritt A."/>
            <person name="Larsen D."/>
            <person name="Krusor M."/>
            <person name="Yao A.I."/>
            <person name="Wu D."/>
            <person name="Madern D."/>
            <person name="Eisen J.A."/>
            <person name="Darling A.E."/>
            <person name="Facciotti M.T."/>
        </authorList>
    </citation>
    <scope>NUCLEOTIDE SEQUENCE [LARGE SCALE GENOMIC DNA]</scope>
    <source>
        <strain evidence="12 13">DSM 13077</strain>
    </source>
</reference>
<dbReference type="InterPro" id="IPR020588">
    <property type="entry name" value="RecA_ATP-bd"/>
</dbReference>
<evidence type="ECO:0000313" key="12">
    <source>
        <dbReference type="EMBL" id="ELZ03050.1"/>
    </source>
</evidence>
<feature type="region of interest" description="Disordered" evidence="10">
    <location>
        <begin position="78"/>
        <end position="126"/>
    </location>
</feature>
<dbReference type="PANTHER" id="PTHR22942:SF47">
    <property type="entry name" value="DNA REPAIR AND RECOMBINATION PROTEIN RADB"/>
    <property type="match status" value="1"/>
</dbReference>
<dbReference type="HAMAP" id="MF_00350">
    <property type="entry name" value="RadB"/>
    <property type="match status" value="1"/>
</dbReference>
<keyword evidence="5 9" id="KW-0067">ATP-binding</keyword>
<keyword evidence="4 9" id="KW-0227">DNA damage</keyword>
<dbReference type="GO" id="GO:0006310">
    <property type="term" value="P:DNA recombination"/>
    <property type="evidence" value="ECO:0007669"/>
    <property type="project" value="UniProtKB-UniRule"/>
</dbReference>
<sequence>MNDAAIQTGCGPVDELLGGGFERGTVTQLYGPPAAGKTNLALSAAVETAATGGTVVYIDTEGVSVDRFDQLLSARVGTDGAVAGDRESDTLEPGPEPGPEPSTEPKSTADPERDTDATGDTHPDIETVASRIVIEDALDFEEQAEAVRDAEEFAERADLIVLDSATGFYRLERTGEGSDGEALRSVTRQVTHLLSLARKHELAVVLTNQVFADPDSDRTRALGGNTLEHWTGVVLRLERFRGGKRRAMLEKHRSKPAGESVQFQITDAGIEGDGERGRR</sequence>
<dbReference type="GO" id="GO:0006281">
    <property type="term" value="P:DNA repair"/>
    <property type="evidence" value="ECO:0007669"/>
    <property type="project" value="UniProtKB-UniRule"/>
</dbReference>
<dbReference type="GO" id="GO:0140664">
    <property type="term" value="F:ATP-dependent DNA damage sensor activity"/>
    <property type="evidence" value="ECO:0007669"/>
    <property type="project" value="InterPro"/>
</dbReference>
<accession>M0AX34</accession>
<evidence type="ECO:0000256" key="2">
    <source>
        <dbReference type="ARBA" id="ARBA00018143"/>
    </source>
</evidence>
<evidence type="ECO:0000256" key="8">
    <source>
        <dbReference type="ARBA" id="ARBA00024641"/>
    </source>
</evidence>
<keyword evidence="6 9" id="KW-0238">DNA-binding</keyword>
<dbReference type="InterPro" id="IPR011939">
    <property type="entry name" value="DNA_repair_and_recomb_RadB"/>
</dbReference>